<evidence type="ECO:0000259" key="10">
    <source>
        <dbReference type="Pfam" id="PF26410"/>
    </source>
</evidence>
<keyword evidence="6 9" id="KW-0732">Signal</keyword>
<dbReference type="Pfam" id="PF26410">
    <property type="entry name" value="GH5_mannosidase"/>
    <property type="match status" value="1"/>
</dbReference>
<dbReference type="Proteomes" id="UP000016929">
    <property type="component" value="Unassembled WGS sequence"/>
</dbReference>
<organism evidence="11 12">
    <name type="scientific">Fusarium oxysporum f. sp. cubense (strain race 4)</name>
    <name type="common">Panama disease fungus</name>
    <dbReference type="NCBI Taxonomy" id="2502994"/>
    <lineage>
        <taxon>Eukaryota</taxon>
        <taxon>Fungi</taxon>
        <taxon>Dikarya</taxon>
        <taxon>Ascomycota</taxon>
        <taxon>Pezizomycotina</taxon>
        <taxon>Sordariomycetes</taxon>
        <taxon>Hypocreomycetidae</taxon>
        <taxon>Hypocreales</taxon>
        <taxon>Nectriaceae</taxon>
        <taxon>Fusarium</taxon>
        <taxon>Fusarium oxysporum species complex</taxon>
    </lineage>
</organism>
<evidence type="ECO:0000256" key="8">
    <source>
        <dbReference type="ARBA" id="ARBA00023295"/>
    </source>
</evidence>
<dbReference type="STRING" id="1229665.N1S1W6"/>
<keyword evidence="5" id="KW-0964">Secreted</keyword>
<keyword evidence="12" id="KW-1185">Reference proteome</keyword>
<dbReference type="EC" id="3.2.1.78" evidence="4"/>
<dbReference type="PANTHER" id="PTHR31451:SF39">
    <property type="entry name" value="MANNAN ENDO-1,4-BETA-MANNOSIDASE 1"/>
    <property type="match status" value="1"/>
</dbReference>
<reference evidence="12" key="1">
    <citation type="submission" date="2012-09" db="EMBL/GenBank/DDBJ databases">
        <title>Genome sequencing and comparative transcriptomics of race 1 and race 4 of banana pathogen: Fusarium oxysporum f. sp. cubense.</title>
        <authorList>
            <person name="Fang X."/>
            <person name="Huang J."/>
        </authorList>
    </citation>
    <scope>NUCLEOTIDE SEQUENCE [LARGE SCALE GENOMIC DNA]</scope>
    <source>
        <strain evidence="12">race 4</strain>
    </source>
</reference>
<dbReference type="OrthoDB" id="428177at2759"/>
<dbReference type="InterPro" id="IPR045053">
    <property type="entry name" value="MAN-like"/>
</dbReference>
<protein>
    <recommendedName>
        <fullName evidence="4">mannan endo-1,4-beta-mannosidase</fullName>
        <ecNumber evidence="4">3.2.1.78</ecNumber>
    </recommendedName>
</protein>
<evidence type="ECO:0000313" key="12">
    <source>
        <dbReference type="Proteomes" id="UP000016929"/>
    </source>
</evidence>
<dbReference type="SUPFAM" id="SSF51445">
    <property type="entry name" value="(Trans)glycosidases"/>
    <property type="match status" value="1"/>
</dbReference>
<proteinExistence type="inferred from homology"/>
<dbReference type="InterPro" id="IPR001547">
    <property type="entry name" value="Glyco_hydro_5"/>
</dbReference>
<evidence type="ECO:0000256" key="3">
    <source>
        <dbReference type="ARBA" id="ARBA00005641"/>
    </source>
</evidence>
<dbReference type="AlphaFoldDB" id="N1S1W6"/>
<comment type="similarity">
    <text evidence="3">Belongs to the glycosyl hydrolase 5 (cellulase A) family.</text>
</comment>
<feature type="chain" id="PRO_5004111139" description="mannan endo-1,4-beta-mannosidase" evidence="9">
    <location>
        <begin position="18"/>
        <end position="470"/>
    </location>
</feature>
<evidence type="ECO:0000256" key="2">
    <source>
        <dbReference type="ARBA" id="ARBA00004613"/>
    </source>
</evidence>
<dbReference type="EMBL" id="KB726264">
    <property type="protein sequence ID" value="EMT72848.1"/>
    <property type="molecule type" value="Genomic_DNA"/>
</dbReference>
<dbReference type="Gene3D" id="3.20.20.80">
    <property type="entry name" value="Glycosidases"/>
    <property type="match status" value="1"/>
</dbReference>
<reference evidence="12" key="2">
    <citation type="journal article" date="2014" name="PLoS ONE">
        <title>Genome and Transcriptome Analysis of the Fungal Pathogen Fusarium oxysporum f. sp. cubense Causing Banana Vascular Wilt Disease.</title>
        <authorList>
            <person name="Guo L."/>
            <person name="Han L."/>
            <person name="Yang L."/>
            <person name="Zeng H."/>
            <person name="Fan D."/>
            <person name="Zhu Y."/>
            <person name="Feng Y."/>
            <person name="Wang G."/>
            <person name="Peng C."/>
            <person name="Jiang X."/>
            <person name="Zhou D."/>
            <person name="Ni P."/>
            <person name="Liang C."/>
            <person name="Liu L."/>
            <person name="Wang J."/>
            <person name="Mao C."/>
            <person name="Fang X."/>
            <person name="Peng M."/>
            <person name="Huang J."/>
        </authorList>
    </citation>
    <scope>NUCLEOTIDE SEQUENCE [LARGE SCALE GENOMIC DNA]</scope>
    <source>
        <strain evidence="12">race 4</strain>
    </source>
</reference>
<dbReference type="GO" id="GO:0016985">
    <property type="term" value="F:mannan endo-1,4-beta-mannosidase activity"/>
    <property type="evidence" value="ECO:0007669"/>
    <property type="project" value="UniProtKB-EC"/>
</dbReference>
<evidence type="ECO:0000256" key="7">
    <source>
        <dbReference type="ARBA" id="ARBA00022801"/>
    </source>
</evidence>
<keyword evidence="7" id="KW-0378">Hydrolase</keyword>
<comment type="catalytic activity">
    <reaction evidence="1">
        <text>Random hydrolysis of (1-&gt;4)-beta-D-mannosidic linkages in mannans, galactomannans and glucomannans.</text>
        <dbReference type="EC" id="3.2.1.78"/>
    </reaction>
</comment>
<dbReference type="InterPro" id="IPR017853">
    <property type="entry name" value="GH"/>
</dbReference>
<comment type="subcellular location">
    <subcellularLocation>
        <location evidence="2">Secreted</location>
    </subcellularLocation>
</comment>
<dbReference type="HOGENOM" id="CLU_042568_0_0_1"/>
<feature type="signal peptide" evidence="9">
    <location>
        <begin position="1"/>
        <end position="17"/>
    </location>
</feature>
<evidence type="ECO:0000256" key="6">
    <source>
        <dbReference type="ARBA" id="ARBA00022729"/>
    </source>
</evidence>
<sequence length="470" mass="51366">MKSFSLLALGQALLAVATPHGPQLPVRQQGNSFAGVNSFFLHAFKQQDRLDVLDAIQDANLKVLRIFISATGQNFKNTGSIAMPDIEPQTVGVWDDTQLKAIDQLMVEAQARGIRLTIAIHDRYQLGCWGSDAYVSKYKLPAVDCNTQPASANNVEFWYSDKNCISDFQNRIRHVLEHKNTLVSGSPAWKDLSSHIFAFNIQNEGQGHLNNNIPPHPSWWCDRAGFMRGIMGSSKVLISTGGGNEFPNSDVAENWACKALDLVTIHSYMGVNEFKNKGPVALQHAKSANKLILFEEFGATGSSKSTTVGQHIDVFNGLGVPWMPWQISKPGNKANDYEFWTDEPTYDVVEDGSNDALAKGAAQTCLVNVAYIRPSPSEISTSTTSATLSSTVLAAKQSWNLVAACPSNYWNCKCLTNGDRTGKDDGTLGDSVFSITFGFCGIGKLNFYKSGSTFLMYKDGSDGKVIGTRY</sequence>
<name>N1S1W6_FUSC4</name>
<dbReference type="GO" id="GO:0005576">
    <property type="term" value="C:extracellular region"/>
    <property type="evidence" value="ECO:0007669"/>
    <property type="project" value="UniProtKB-SubCell"/>
</dbReference>
<evidence type="ECO:0000256" key="1">
    <source>
        <dbReference type="ARBA" id="ARBA00001678"/>
    </source>
</evidence>
<gene>
    <name evidence="11" type="ORF">FOC4_g10004334</name>
</gene>
<evidence type="ECO:0000256" key="9">
    <source>
        <dbReference type="SAM" id="SignalP"/>
    </source>
</evidence>
<feature type="domain" description="Glycoside hydrolase family 5" evidence="10">
    <location>
        <begin position="49"/>
        <end position="268"/>
    </location>
</feature>
<keyword evidence="8" id="KW-0326">Glycosidase</keyword>
<dbReference type="PANTHER" id="PTHR31451">
    <property type="match status" value="1"/>
</dbReference>
<evidence type="ECO:0000256" key="5">
    <source>
        <dbReference type="ARBA" id="ARBA00022525"/>
    </source>
</evidence>
<accession>N1S1W6</accession>
<evidence type="ECO:0000313" key="11">
    <source>
        <dbReference type="EMBL" id="EMT72848.1"/>
    </source>
</evidence>
<evidence type="ECO:0000256" key="4">
    <source>
        <dbReference type="ARBA" id="ARBA00012706"/>
    </source>
</evidence>